<sequence>MLLLWSVEFRGVDSDSPAHFLPISGLGQQAWSWLTREPGAIYVFDIAMLG</sequence>
<protein>
    <submittedName>
        <fullName evidence="1">U1764n</fullName>
    </submittedName>
</protein>
<organism evidence="1">
    <name type="scientific">Mycobacterium leprae</name>
    <dbReference type="NCBI Taxonomy" id="1769"/>
    <lineage>
        <taxon>Bacteria</taxon>
        <taxon>Bacillati</taxon>
        <taxon>Actinomycetota</taxon>
        <taxon>Actinomycetes</taxon>
        <taxon>Mycobacteriales</taxon>
        <taxon>Mycobacteriaceae</taxon>
        <taxon>Mycobacterium</taxon>
    </lineage>
</organism>
<dbReference type="EMBL" id="U15181">
    <property type="protein sequence ID" value="AAA62933.1"/>
    <property type="molecule type" value="Genomic_DNA"/>
</dbReference>
<accession>Q49996</accession>
<evidence type="ECO:0000313" key="1">
    <source>
        <dbReference type="EMBL" id="AAA62933.1"/>
    </source>
</evidence>
<proteinExistence type="predicted"/>
<name>Q49996_MYCLR</name>
<reference evidence="1" key="1">
    <citation type="submission" date="1994-09" db="EMBL/GenBank/DDBJ databases">
        <authorList>
            <person name="Robison K."/>
        </authorList>
    </citation>
    <scope>NUCLEOTIDE SEQUENCE</scope>
</reference>
<dbReference type="AlphaFoldDB" id="Q49996"/>
<reference evidence="1" key="2">
    <citation type="submission" date="1995-04" db="EMBL/GenBank/DDBJ databases">
        <authorList>
            <person name="Smith D.R."/>
        </authorList>
    </citation>
    <scope>NUCLEOTIDE SEQUENCE</scope>
</reference>